<dbReference type="EMBL" id="LXWF01000045">
    <property type="protein sequence ID" value="ORC15184.1"/>
    <property type="molecule type" value="Genomic_DNA"/>
</dbReference>
<dbReference type="GO" id="GO:0032259">
    <property type="term" value="P:methylation"/>
    <property type="evidence" value="ECO:0007669"/>
    <property type="project" value="UniProtKB-KW"/>
</dbReference>
<evidence type="ECO:0000256" key="3">
    <source>
        <dbReference type="ARBA" id="ARBA00022691"/>
    </source>
</evidence>
<evidence type="ECO:0000256" key="2">
    <source>
        <dbReference type="ARBA" id="ARBA00022679"/>
    </source>
</evidence>
<keyword evidence="2" id="KW-0808">Transferase</keyword>
<keyword evidence="1" id="KW-0489">Methyltransferase</keyword>
<dbReference type="PANTHER" id="PTHR43167:SF1">
    <property type="entry name" value="PUTATIVE (AFU_ORTHOLOGUE AFUA_6G01830)-RELATED"/>
    <property type="match status" value="1"/>
</dbReference>
<protein>
    <recommendedName>
        <fullName evidence="6">Methyltransferase domain-containing protein</fullName>
    </recommendedName>
</protein>
<evidence type="ECO:0000313" key="5">
    <source>
        <dbReference type="Proteomes" id="UP000192359"/>
    </source>
</evidence>
<evidence type="ECO:0000313" key="4">
    <source>
        <dbReference type="EMBL" id="ORC15184.1"/>
    </source>
</evidence>
<comment type="caution">
    <text evidence="4">The sequence shown here is derived from an EMBL/GenBank/DDBJ whole genome shotgun (WGS) entry which is preliminary data.</text>
</comment>
<sequence>MTTYSGGSPVNAQELARSWAYTEGFPRESAVLTRARQAAERLDASPVTPSVASLLTVLAAATGAEHAVEVGCGAGVSTVALLTGLRRGAALTAIDIDSTRCQATRSLLTGAGLGSTHRVRVITGDAAQVLPRLSANSYDLAFIDAGADVAEQLVYDVLALLEPGGLLLLHDPLAAGAVANPTARDAVSVSLRTVLTEVAACTDDVHVSLLHAGAGLFLVYKK</sequence>
<dbReference type="InterPro" id="IPR002935">
    <property type="entry name" value="SAM_O-MeTrfase"/>
</dbReference>
<dbReference type="AlphaFoldDB" id="A0A1Y1RLF8"/>
<dbReference type="OrthoDB" id="4774874at2"/>
<evidence type="ECO:0008006" key="6">
    <source>
        <dbReference type="Google" id="ProtNLM"/>
    </source>
</evidence>
<dbReference type="Pfam" id="PF01596">
    <property type="entry name" value="Methyltransf_3"/>
    <property type="match status" value="1"/>
</dbReference>
<dbReference type="InterPro" id="IPR029063">
    <property type="entry name" value="SAM-dependent_MTases_sf"/>
</dbReference>
<organism evidence="4 5">
    <name type="scientific">Rothia nasimurium</name>
    <dbReference type="NCBI Taxonomy" id="85336"/>
    <lineage>
        <taxon>Bacteria</taxon>
        <taxon>Bacillati</taxon>
        <taxon>Actinomycetota</taxon>
        <taxon>Actinomycetes</taxon>
        <taxon>Micrococcales</taxon>
        <taxon>Micrococcaceae</taxon>
        <taxon>Rothia</taxon>
    </lineage>
</organism>
<keyword evidence="5" id="KW-1185">Reference proteome</keyword>
<proteinExistence type="predicted"/>
<dbReference type="Gene3D" id="3.40.50.150">
    <property type="entry name" value="Vaccinia Virus protein VP39"/>
    <property type="match status" value="1"/>
</dbReference>
<evidence type="ECO:0000256" key="1">
    <source>
        <dbReference type="ARBA" id="ARBA00022603"/>
    </source>
</evidence>
<accession>A0A1Y1RLF8</accession>
<keyword evidence="3" id="KW-0949">S-adenosyl-L-methionine</keyword>
<dbReference type="SUPFAM" id="SSF53335">
    <property type="entry name" value="S-adenosyl-L-methionine-dependent methyltransferases"/>
    <property type="match status" value="1"/>
</dbReference>
<name>A0A1Y1RLF8_9MICC</name>
<dbReference type="GO" id="GO:0008171">
    <property type="term" value="F:O-methyltransferase activity"/>
    <property type="evidence" value="ECO:0007669"/>
    <property type="project" value="InterPro"/>
</dbReference>
<dbReference type="CDD" id="cd02440">
    <property type="entry name" value="AdoMet_MTases"/>
    <property type="match status" value="1"/>
</dbReference>
<dbReference type="Proteomes" id="UP000192359">
    <property type="component" value="Unassembled WGS sequence"/>
</dbReference>
<gene>
    <name evidence="4" type="ORF">A7979_08275</name>
</gene>
<dbReference type="PROSITE" id="PS51682">
    <property type="entry name" value="SAM_OMT_I"/>
    <property type="match status" value="1"/>
</dbReference>
<dbReference type="PANTHER" id="PTHR43167">
    <property type="entry name" value="PUTATIVE (AFU_ORTHOLOGUE AFUA_6G01830)-RELATED"/>
    <property type="match status" value="1"/>
</dbReference>
<reference evidence="4 5" key="1">
    <citation type="submission" date="2016-05" db="EMBL/GenBank/DDBJ databases">
        <title>Draft genome sequence of a porcine commensal Rothia nasimurium.</title>
        <authorList>
            <person name="Gaiser R.A."/>
            <person name="Van Baarlen P."/>
            <person name="Wells J.M."/>
        </authorList>
    </citation>
    <scope>NUCLEOTIDE SEQUENCE [LARGE SCALE GENOMIC DNA]</scope>
    <source>
        <strain evidence="4 5">PT-32</strain>
    </source>
</reference>